<keyword evidence="3" id="KW-0539">Nucleus</keyword>
<sequence length="322" mass="36152">MSSQTGSSKYQINSKKQKAPKQAVKEATKKAKHDKLDPTNNKSIVDIQYKAAALKDANTDEDGSSTGEEGNSNVKVVPMPELATISVLREKLHARMAALCHGGTGEGDGEVGGQDELLEERRRQQAAMHEKRWRETKEKIQREEEAKGKKGKKKDLRAQGHLTKAFYFPPFPDQPSTSKSTSHTNVAFSALAGSLSTSRMKIQQLKVLSNPSQALDQLTAWKEKLAVLPEEKWKAIEEKEKWVKAEARMDGVKVRDDEGKLKKAIKRKEKEKGKSKKVWDEQKEQVTNSMAAKQKKRSDNITMCNERKSNKQKGVRKNKSKA</sequence>
<proteinExistence type="inferred from homology"/>
<gene>
    <name evidence="7" type="ORF">PILCRDRAFT_7588</name>
</gene>
<dbReference type="InterPro" id="IPR029190">
    <property type="entry name" value="Rrp14/SURF6_C"/>
</dbReference>
<reference evidence="8" key="2">
    <citation type="submission" date="2015-01" db="EMBL/GenBank/DDBJ databases">
        <title>Evolutionary Origins and Diversification of the Mycorrhizal Mutualists.</title>
        <authorList>
            <consortium name="DOE Joint Genome Institute"/>
            <consortium name="Mycorrhizal Genomics Consortium"/>
            <person name="Kohler A."/>
            <person name="Kuo A."/>
            <person name="Nagy L.G."/>
            <person name="Floudas D."/>
            <person name="Copeland A."/>
            <person name="Barry K.W."/>
            <person name="Cichocki N."/>
            <person name="Veneault-Fourrey C."/>
            <person name="LaButti K."/>
            <person name="Lindquist E.A."/>
            <person name="Lipzen A."/>
            <person name="Lundell T."/>
            <person name="Morin E."/>
            <person name="Murat C."/>
            <person name="Riley R."/>
            <person name="Ohm R."/>
            <person name="Sun H."/>
            <person name="Tunlid A."/>
            <person name="Henrissat B."/>
            <person name="Grigoriev I.V."/>
            <person name="Hibbett D.S."/>
            <person name="Martin F."/>
        </authorList>
    </citation>
    <scope>NUCLEOTIDE SEQUENCE [LARGE SCALE GENOMIC DNA]</scope>
    <source>
        <strain evidence="8">F 1598</strain>
    </source>
</reference>
<comment type="subcellular location">
    <subcellularLocation>
        <location evidence="1">Nucleus</location>
    </subcellularLocation>
</comment>
<dbReference type="EMBL" id="KN832993">
    <property type="protein sequence ID" value="KIM82666.1"/>
    <property type="molecule type" value="Genomic_DNA"/>
</dbReference>
<feature type="region of interest" description="Disordered" evidence="4">
    <location>
        <begin position="102"/>
        <end position="158"/>
    </location>
</feature>
<accession>A0A0C3FVW0</accession>
<evidence type="ECO:0000313" key="7">
    <source>
        <dbReference type="EMBL" id="KIM82666.1"/>
    </source>
</evidence>
<dbReference type="Proteomes" id="UP000054166">
    <property type="component" value="Unassembled WGS sequence"/>
</dbReference>
<dbReference type="HOGENOM" id="CLU_029148_1_0_1"/>
<keyword evidence="8" id="KW-1185">Reference proteome</keyword>
<feature type="region of interest" description="Disordered" evidence="4">
    <location>
        <begin position="1"/>
        <end position="43"/>
    </location>
</feature>
<evidence type="ECO:0000259" key="5">
    <source>
        <dbReference type="Pfam" id="PF04935"/>
    </source>
</evidence>
<feature type="compositionally biased region" description="Polar residues" evidence="4">
    <location>
        <begin position="1"/>
        <end position="14"/>
    </location>
</feature>
<name>A0A0C3FVW0_PILCF</name>
<dbReference type="OrthoDB" id="444809at2759"/>
<dbReference type="GO" id="GO:0042273">
    <property type="term" value="P:ribosomal large subunit biogenesis"/>
    <property type="evidence" value="ECO:0007669"/>
    <property type="project" value="TreeGrafter"/>
</dbReference>
<dbReference type="InterPro" id="IPR029188">
    <property type="entry name" value="Rrp14_N"/>
</dbReference>
<feature type="compositionally biased region" description="Gly residues" evidence="4">
    <location>
        <begin position="102"/>
        <end position="112"/>
    </location>
</feature>
<protein>
    <recommendedName>
        <fullName evidence="9">Ribosomal RNA-processing protein 14/surfeit locus protein 6 C-terminal domain-containing protein</fullName>
    </recommendedName>
</protein>
<dbReference type="GO" id="GO:0005730">
    <property type="term" value="C:nucleolus"/>
    <property type="evidence" value="ECO:0007669"/>
    <property type="project" value="TreeGrafter"/>
</dbReference>
<feature type="domain" description="Ribosomal RNA-processing protein 14/surfeit locus protein 6 C-terminal" evidence="5">
    <location>
        <begin position="115"/>
        <end position="314"/>
    </location>
</feature>
<dbReference type="PANTHER" id="PTHR14369">
    <property type="entry name" value="SURFEIT LOCUS PROTEIN 6"/>
    <property type="match status" value="1"/>
</dbReference>
<organism evidence="7 8">
    <name type="scientific">Piloderma croceum (strain F 1598)</name>
    <dbReference type="NCBI Taxonomy" id="765440"/>
    <lineage>
        <taxon>Eukaryota</taxon>
        <taxon>Fungi</taxon>
        <taxon>Dikarya</taxon>
        <taxon>Basidiomycota</taxon>
        <taxon>Agaricomycotina</taxon>
        <taxon>Agaricomycetes</taxon>
        <taxon>Agaricomycetidae</taxon>
        <taxon>Atheliales</taxon>
        <taxon>Atheliaceae</taxon>
        <taxon>Piloderma</taxon>
    </lineage>
</organism>
<dbReference type="AlphaFoldDB" id="A0A0C3FVW0"/>
<evidence type="ECO:0000256" key="2">
    <source>
        <dbReference type="ARBA" id="ARBA00005904"/>
    </source>
</evidence>
<evidence type="ECO:0000313" key="8">
    <source>
        <dbReference type="Proteomes" id="UP000054166"/>
    </source>
</evidence>
<feature type="compositionally biased region" description="Basic and acidic residues" evidence="4">
    <location>
        <begin position="23"/>
        <end position="37"/>
    </location>
</feature>
<feature type="domain" description="Ribosomal RNA-processing protein 14 N-terminal" evidence="6">
    <location>
        <begin position="8"/>
        <end position="39"/>
    </location>
</feature>
<dbReference type="GO" id="GO:0003723">
    <property type="term" value="F:RNA binding"/>
    <property type="evidence" value="ECO:0007669"/>
    <property type="project" value="TreeGrafter"/>
</dbReference>
<evidence type="ECO:0000256" key="1">
    <source>
        <dbReference type="ARBA" id="ARBA00004123"/>
    </source>
</evidence>
<feature type="region of interest" description="Disordered" evidence="4">
    <location>
        <begin position="253"/>
        <end position="322"/>
    </location>
</feature>
<dbReference type="Pfam" id="PF04935">
    <property type="entry name" value="SURF6"/>
    <property type="match status" value="1"/>
</dbReference>
<dbReference type="InParanoid" id="A0A0C3FVW0"/>
<dbReference type="PANTHER" id="PTHR14369:SF0">
    <property type="entry name" value="SURFEIT LOCUS PROTEIN 6"/>
    <property type="match status" value="1"/>
</dbReference>
<dbReference type="GO" id="GO:0042274">
    <property type="term" value="P:ribosomal small subunit biogenesis"/>
    <property type="evidence" value="ECO:0007669"/>
    <property type="project" value="TreeGrafter"/>
</dbReference>
<feature type="compositionally biased region" description="Polar residues" evidence="4">
    <location>
        <begin position="64"/>
        <end position="74"/>
    </location>
</feature>
<feature type="compositionally biased region" description="Basic and acidic residues" evidence="4">
    <location>
        <begin position="268"/>
        <end position="284"/>
    </location>
</feature>
<reference evidence="7 8" key="1">
    <citation type="submission" date="2014-04" db="EMBL/GenBank/DDBJ databases">
        <authorList>
            <consortium name="DOE Joint Genome Institute"/>
            <person name="Kuo A."/>
            <person name="Tarkka M."/>
            <person name="Buscot F."/>
            <person name="Kohler A."/>
            <person name="Nagy L.G."/>
            <person name="Floudas D."/>
            <person name="Copeland A."/>
            <person name="Barry K.W."/>
            <person name="Cichocki N."/>
            <person name="Veneault-Fourrey C."/>
            <person name="LaButti K."/>
            <person name="Lindquist E.A."/>
            <person name="Lipzen A."/>
            <person name="Lundell T."/>
            <person name="Morin E."/>
            <person name="Murat C."/>
            <person name="Sun H."/>
            <person name="Tunlid A."/>
            <person name="Henrissat B."/>
            <person name="Grigoriev I.V."/>
            <person name="Hibbett D.S."/>
            <person name="Martin F."/>
            <person name="Nordberg H.P."/>
            <person name="Cantor M.N."/>
            <person name="Hua S.X."/>
        </authorList>
    </citation>
    <scope>NUCLEOTIDE SEQUENCE [LARGE SCALE GENOMIC DNA]</scope>
    <source>
        <strain evidence="7 8">F 1598</strain>
    </source>
</reference>
<feature type="compositionally biased region" description="Basic and acidic residues" evidence="4">
    <location>
        <begin position="119"/>
        <end position="148"/>
    </location>
</feature>
<dbReference type="InterPro" id="IPR007019">
    <property type="entry name" value="SURF6"/>
</dbReference>
<dbReference type="GO" id="GO:0003677">
    <property type="term" value="F:DNA binding"/>
    <property type="evidence" value="ECO:0007669"/>
    <property type="project" value="TreeGrafter"/>
</dbReference>
<evidence type="ECO:0000256" key="3">
    <source>
        <dbReference type="ARBA" id="ARBA00023242"/>
    </source>
</evidence>
<feature type="region of interest" description="Disordered" evidence="4">
    <location>
        <begin position="55"/>
        <end position="77"/>
    </location>
</feature>
<dbReference type="Pfam" id="PF15459">
    <property type="entry name" value="RRP14"/>
    <property type="match status" value="1"/>
</dbReference>
<evidence type="ECO:0008006" key="9">
    <source>
        <dbReference type="Google" id="ProtNLM"/>
    </source>
</evidence>
<comment type="similarity">
    <text evidence="2">Belongs to the SURF6 family.</text>
</comment>
<dbReference type="STRING" id="765440.A0A0C3FVW0"/>
<feature type="compositionally biased region" description="Basic residues" evidence="4">
    <location>
        <begin position="310"/>
        <end position="322"/>
    </location>
</feature>
<evidence type="ECO:0000259" key="6">
    <source>
        <dbReference type="Pfam" id="PF15459"/>
    </source>
</evidence>
<evidence type="ECO:0000256" key="4">
    <source>
        <dbReference type="SAM" id="MobiDB-lite"/>
    </source>
</evidence>